<dbReference type="CDD" id="cd00118">
    <property type="entry name" value="LysM"/>
    <property type="match status" value="1"/>
</dbReference>
<dbReference type="EMBL" id="GGEC01008343">
    <property type="protein sequence ID" value="MBW88826.1"/>
    <property type="molecule type" value="Transcribed_RNA"/>
</dbReference>
<feature type="compositionally biased region" description="Polar residues" evidence="1">
    <location>
        <begin position="1"/>
        <end position="12"/>
    </location>
</feature>
<dbReference type="InterPro" id="IPR036779">
    <property type="entry name" value="LysM_dom_sf"/>
</dbReference>
<evidence type="ECO:0000313" key="3">
    <source>
        <dbReference type="EMBL" id="MBW88826.1"/>
    </source>
</evidence>
<feature type="compositionally biased region" description="Basic and acidic residues" evidence="1">
    <location>
        <begin position="207"/>
        <end position="226"/>
    </location>
</feature>
<dbReference type="PROSITE" id="PS51782">
    <property type="entry name" value="LYSM"/>
    <property type="match status" value="1"/>
</dbReference>
<sequence>MYASSSTNCRANNSKEKKEEEYIEHQVSKMDTLAGVAIKYGVEVADIKRLNGLPTDFQMFALKTLLIPSPSRHLPSAVLSNASSSSSRRNIISKTPPRPPHPNSLDPSESLRLKSSPQKVSSAMNTLQKYYGLMPSNNKGAAEGADMAVYRTGRSDSLTEGLLPKVSPSSGPPYHSYFKSRNLDNGFVSDTGAVAEYVPLAEAGDGEAEKSSEKSVRRRQKAEIDSRAGTPERLFIEENNGGNSNFTPVTGKGLAMRPKSASRATLVTDSEPGWLNSLPAGLGESIKPDGLAGVRKSSSTPSLQDQESNTSSSVWPTPKWNLKTDLQALSTAAITIPIFDGLSKPISGRRSKAALD</sequence>
<feature type="compositionally biased region" description="Polar residues" evidence="1">
    <location>
        <begin position="296"/>
        <end position="315"/>
    </location>
</feature>
<accession>A0A2P2J5Q8</accession>
<dbReference type="InterPro" id="IPR018392">
    <property type="entry name" value="LysM"/>
</dbReference>
<feature type="region of interest" description="Disordered" evidence="1">
    <location>
        <begin position="76"/>
        <end position="119"/>
    </location>
</feature>
<dbReference type="Pfam" id="PF01476">
    <property type="entry name" value="LysM"/>
    <property type="match status" value="1"/>
</dbReference>
<feature type="region of interest" description="Disordered" evidence="1">
    <location>
        <begin position="1"/>
        <end position="20"/>
    </location>
</feature>
<dbReference type="PANTHER" id="PTHR20932">
    <property type="entry name" value="LYSM AND PUTATIVE PEPTIDOGLYCAN-BINDING DOMAIN-CONTAINING PROTEIN"/>
    <property type="match status" value="1"/>
</dbReference>
<name>A0A2P2J5Q8_RHIMU</name>
<dbReference type="InterPro" id="IPR045030">
    <property type="entry name" value="LYSM1-4"/>
</dbReference>
<dbReference type="SMART" id="SM00257">
    <property type="entry name" value="LysM"/>
    <property type="match status" value="1"/>
</dbReference>
<feature type="compositionally biased region" description="Low complexity" evidence="1">
    <location>
        <begin position="76"/>
        <end position="93"/>
    </location>
</feature>
<organism evidence="3">
    <name type="scientific">Rhizophora mucronata</name>
    <name type="common">Asiatic mangrove</name>
    <dbReference type="NCBI Taxonomy" id="61149"/>
    <lineage>
        <taxon>Eukaryota</taxon>
        <taxon>Viridiplantae</taxon>
        <taxon>Streptophyta</taxon>
        <taxon>Embryophyta</taxon>
        <taxon>Tracheophyta</taxon>
        <taxon>Spermatophyta</taxon>
        <taxon>Magnoliopsida</taxon>
        <taxon>eudicotyledons</taxon>
        <taxon>Gunneridae</taxon>
        <taxon>Pentapetalae</taxon>
        <taxon>rosids</taxon>
        <taxon>fabids</taxon>
        <taxon>Malpighiales</taxon>
        <taxon>Rhizophoraceae</taxon>
        <taxon>Rhizophora</taxon>
    </lineage>
</organism>
<feature type="region of interest" description="Disordered" evidence="1">
    <location>
        <begin position="202"/>
        <end position="318"/>
    </location>
</feature>
<dbReference type="PANTHER" id="PTHR20932:SF36">
    <property type="entry name" value="OS03G0110600 PROTEIN"/>
    <property type="match status" value="1"/>
</dbReference>
<evidence type="ECO:0000259" key="2">
    <source>
        <dbReference type="PROSITE" id="PS51782"/>
    </source>
</evidence>
<proteinExistence type="predicted"/>
<evidence type="ECO:0000256" key="1">
    <source>
        <dbReference type="SAM" id="MobiDB-lite"/>
    </source>
</evidence>
<reference evidence="3" key="1">
    <citation type="submission" date="2018-02" db="EMBL/GenBank/DDBJ databases">
        <title>Rhizophora mucronata_Transcriptome.</title>
        <authorList>
            <person name="Meera S.P."/>
            <person name="Sreeshan A."/>
            <person name="Augustine A."/>
        </authorList>
    </citation>
    <scope>NUCLEOTIDE SEQUENCE</scope>
    <source>
        <tissue evidence="3">Leaf</tissue>
    </source>
</reference>
<protein>
    <submittedName>
        <fullName evidence="3">Uncharacterized protein LOC8264497</fullName>
    </submittedName>
</protein>
<dbReference type="Gene3D" id="3.10.350.10">
    <property type="entry name" value="LysM domain"/>
    <property type="match status" value="1"/>
</dbReference>
<feature type="domain" description="LysM" evidence="2">
    <location>
        <begin position="23"/>
        <end position="67"/>
    </location>
</feature>
<dbReference type="SUPFAM" id="SSF54106">
    <property type="entry name" value="LysM domain"/>
    <property type="match status" value="1"/>
</dbReference>
<dbReference type="AlphaFoldDB" id="A0A2P2J5Q8"/>